<accession>A0ABV2KL48</accession>
<evidence type="ECO:0000313" key="1">
    <source>
        <dbReference type="EMBL" id="MET3661807.1"/>
    </source>
</evidence>
<gene>
    <name evidence="1" type="ORF">ABID44_002138</name>
</gene>
<dbReference type="RefSeq" id="WP_354151683.1">
    <property type="nucleotide sequence ID" value="NZ_JBEPMN010000007.1"/>
</dbReference>
<dbReference type="Proteomes" id="UP001549143">
    <property type="component" value="Unassembled WGS sequence"/>
</dbReference>
<comment type="caution">
    <text evidence="1">The sequence shown here is derived from an EMBL/GenBank/DDBJ whole genome shotgun (WGS) entry which is preliminary data.</text>
</comment>
<evidence type="ECO:0000313" key="2">
    <source>
        <dbReference type="Proteomes" id="UP001549143"/>
    </source>
</evidence>
<reference evidence="1 2" key="1">
    <citation type="submission" date="2024-06" db="EMBL/GenBank/DDBJ databases">
        <title>Genomic Encyclopedia of Type Strains, Phase IV (KMG-IV): sequencing the most valuable type-strain genomes for metagenomic binning, comparative biology and taxonomic classification.</title>
        <authorList>
            <person name="Goeker M."/>
        </authorList>
    </citation>
    <scope>NUCLEOTIDE SEQUENCE [LARGE SCALE GENOMIC DNA]</scope>
    <source>
        <strain evidence="1 2">DSM 19730</strain>
    </source>
</reference>
<name>A0ABV2KL48_9HYPH</name>
<dbReference type="EMBL" id="JBEPMN010000007">
    <property type="protein sequence ID" value="MET3661807.1"/>
    <property type="molecule type" value="Genomic_DNA"/>
</dbReference>
<protein>
    <submittedName>
        <fullName evidence="1">Uncharacterized protein</fullName>
    </submittedName>
</protein>
<organism evidence="1 2">
    <name type="scientific">Aquamicrobium ahrensii</name>
    <dbReference type="NCBI Taxonomy" id="469551"/>
    <lineage>
        <taxon>Bacteria</taxon>
        <taxon>Pseudomonadati</taxon>
        <taxon>Pseudomonadota</taxon>
        <taxon>Alphaproteobacteria</taxon>
        <taxon>Hyphomicrobiales</taxon>
        <taxon>Phyllobacteriaceae</taxon>
        <taxon>Aquamicrobium</taxon>
    </lineage>
</organism>
<sequence>MSKGSTRDYFDALHRKTRILQSMVEVLFDRIHDSSSGGASDFVVENMVDAARDLSRELSVMAIEDPEHWEARS</sequence>
<proteinExistence type="predicted"/>
<keyword evidence="2" id="KW-1185">Reference proteome</keyword>